<name>A0ACC1XG10_MELAZ</name>
<accession>A0ACC1XG10</accession>
<protein>
    <submittedName>
        <fullName evidence="1">Lysosomal Pro-X carboxypeptidase-like</fullName>
    </submittedName>
</protein>
<evidence type="ECO:0000313" key="1">
    <source>
        <dbReference type="EMBL" id="KAJ4709624.1"/>
    </source>
</evidence>
<proteinExistence type="predicted"/>
<organism evidence="1 2">
    <name type="scientific">Melia azedarach</name>
    <name type="common">Chinaberry tree</name>
    <dbReference type="NCBI Taxonomy" id="155640"/>
    <lineage>
        <taxon>Eukaryota</taxon>
        <taxon>Viridiplantae</taxon>
        <taxon>Streptophyta</taxon>
        <taxon>Embryophyta</taxon>
        <taxon>Tracheophyta</taxon>
        <taxon>Spermatophyta</taxon>
        <taxon>Magnoliopsida</taxon>
        <taxon>eudicotyledons</taxon>
        <taxon>Gunneridae</taxon>
        <taxon>Pentapetalae</taxon>
        <taxon>rosids</taxon>
        <taxon>malvids</taxon>
        <taxon>Sapindales</taxon>
        <taxon>Meliaceae</taxon>
        <taxon>Melia</taxon>
    </lineage>
</organism>
<keyword evidence="2" id="KW-1185">Reference proteome</keyword>
<dbReference type="Proteomes" id="UP001164539">
    <property type="component" value="Chromosome 10"/>
</dbReference>
<sequence length="79" mass="9090">MQKLGVLPRAHWIATEFGGNRIELVLKRLGSNIVFSNEIQDPWSRVCCRIYQPVLLPLSPIKELTMLIFELKQKTIQIG</sequence>
<comment type="caution">
    <text evidence="1">The sequence shown here is derived from an EMBL/GenBank/DDBJ whole genome shotgun (WGS) entry which is preliminary data.</text>
</comment>
<reference evidence="1 2" key="1">
    <citation type="journal article" date="2023" name="Science">
        <title>Complex scaffold remodeling in plant triterpene biosynthesis.</title>
        <authorList>
            <person name="De La Pena R."/>
            <person name="Hodgson H."/>
            <person name="Liu J.C."/>
            <person name="Stephenson M.J."/>
            <person name="Martin A.C."/>
            <person name="Owen C."/>
            <person name="Harkess A."/>
            <person name="Leebens-Mack J."/>
            <person name="Jimenez L.E."/>
            <person name="Osbourn A."/>
            <person name="Sattely E.S."/>
        </authorList>
    </citation>
    <scope>NUCLEOTIDE SEQUENCE [LARGE SCALE GENOMIC DNA]</scope>
    <source>
        <strain evidence="2">cv. JPN11</strain>
        <tissue evidence="1">Leaf</tissue>
    </source>
</reference>
<dbReference type="EMBL" id="CM051403">
    <property type="protein sequence ID" value="KAJ4709624.1"/>
    <property type="molecule type" value="Genomic_DNA"/>
</dbReference>
<evidence type="ECO:0000313" key="2">
    <source>
        <dbReference type="Proteomes" id="UP001164539"/>
    </source>
</evidence>
<gene>
    <name evidence="1" type="ORF">OWV82_019389</name>
</gene>